<dbReference type="EMBL" id="LS483348">
    <property type="protein sequence ID" value="SQF42016.1"/>
    <property type="molecule type" value="Genomic_DNA"/>
</dbReference>
<accession>A0AB38G4H8</accession>
<dbReference type="AlphaFoldDB" id="A0AB38G4H8"/>
<sequence length="489" mass="55446">MEKILKTMSYNGVDLEPYLTVLKVYRPGTADITNERRQVATRGLSFKRQRRGGKTIKVDIFIAGNVLEIIDVLNDIFAEYPAKLVFSDQPDRYYLATLSKFPEPSSSVREAELTLEFESFDGVAHSVAYKRFDNPTVKDGLLTFNVENKGNETALPIIRLKSNSDNGYYGLVSDSGVMAVGNKEEMDGKTVEKSVLDFDYRNNILQGFEKGIKNQAISNVAENLTGTLGTVHFNGRDFVYLQNYSQQGVNSSGSLTFPVTNSTAYDYIWWRQLFWSGPDKLDNQYGFIKVIATDEEGTFLYGVETFKRARGLDCEYNFLGADGHGGFKTLKSIKFWDTQYDKDNPFNEPRGFSDILRKDDVVDFYWWGGRNPYTIPAIKGKKTANIHLIFGGFSGRTLVTRMYVSDICFQANKVPTWEDIPNRYMMGSTVEINSENRTILVNGIQNAKEMIDGGYFLKIPRGRSKISISTSSWCQKTPTATIEFEERWS</sequence>
<dbReference type="RefSeq" id="WP_111698473.1">
    <property type="nucleotide sequence ID" value="NZ_CP066277.1"/>
</dbReference>
<proteinExistence type="predicted"/>
<dbReference type="Proteomes" id="UP000248954">
    <property type="component" value="Chromosome 1"/>
</dbReference>
<gene>
    <name evidence="1" type="ORF">NCTC8738_00794</name>
</gene>
<evidence type="ECO:0000313" key="2">
    <source>
        <dbReference type="Proteomes" id="UP000248954"/>
    </source>
</evidence>
<organism evidence="1 2">
    <name type="scientific">Streptococcus lutetiensis</name>
    <dbReference type="NCBI Taxonomy" id="150055"/>
    <lineage>
        <taxon>Bacteria</taxon>
        <taxon>Bacillati</taxon>
        <taxon>Bacillota</taxon>
        <taxon>Bacilli</taxon>
        <taxon>Lactobacillales</taxon>
        <taxon>Streptococcaceae</taxon>
        <taxon>Streptococcus</taxon>
    </lineage>
</organism>
<name>A0AB38G4H8_9STRE</name>
<reference evidence="1 2" key="1">
    <citation type="submission" date="2018-06" db="EMBL/GenBank/DDBJ databases">
        <authorList>
            <consortium name="Pathogen Informatics"/>
            <person name="Doyle S."/>
        </authorList>
    </citation>
    <scope>NUCLEOTIDE SEQUENCE [LARGE SCALE GENOMIC DNA]</scope>
    <source>
        <strain evidence="1 2">NCTC8738</strain>
    </source>
</reference>
<dbReference type="NCBIfam" id="TIGR01633">
    <property type="entry name" value="phi3626_gp14_N"/>
    <property type="match status" value="1"/>
</dbReference>
<evidence type="ECO:0000313" key="1">
    <source>
        <dbReference type="EMBL" id="SQF42016.1"/>
    </source>
</evidence>
<protein>
    <submittedName>
        <fullName evidence="1">Minor structural protein</fullName>
    </submittedName>
</protein>
<dbReference type="Gene3D" id="2.40.30.200">
    <property type="match status" value="1"/>
</dbReference>
<dbReference type="InterPro" id="IPR006520">
    <property type="entry name" value="Dit_BPSPP_N"/>
</dbReference>